<name>A0A8X8H106_9RHOB</name>
<keyword evidence="3" id="KW-1185">Reference proteome</keyword>
<dbReference type="RefSeq" id="WP_174539377.1">
    <property type="nucleotide sequence ID" value="NZ_WHUT02000003.1"/>
</dbReference>
<proteinExistence type="predicted"/>
<organism evidence="2 3">
    <name type="scientific">Fertoeibacter niger</name>
    <dbReference type="NCBI Taxonomy" id="2656921"/>
    <lineage>
        <taxon>Bacteria</taxon>
        <taxon>Pseudomonadati</taxon>
        <taxon>Pseudomonadota</taxon>
        <taxon>Alphaproteobacteria</taxon>
        <taxon>Rhodobacterales</taxon>
        <taxon>Paracoccaceae</taxon>
        <taxon>Fertoeibacter</taxon>
    </lineage>
</organism>
<dbReference type="AlphaFoldDB" id="A0A8X8H106"/>
<evidence type="ECO:0000313" key="2">
    <source>
        <dbReference type="EMBL" id="NUB44249.1"/>
    </source>
</evidence>
<accession>A0A8X8H106</accession>
<dbReference type="Pfam" id="PF15590">
    <property type="entry name" value="Imm27"/>
    <property type="match status" value="1"/>
</dbReference>
<evidence type="ECO:0000256" key="1">
    <source>
        <dbReference type="SAM" id="MobiDB-lite"/>
    </source>
</evidence>
<reference evidence="2" key="1">
    <citation type="submission" date="2020-05" db="EMBL/GenBank/DDBJ databases">
        <title>Fertoebacter nigrum gen. nov., sp. nov., a new member of the family Rhodobacteraceae.</title>
        <authorList>
            <person name="Szuroczki S."/>
            <person name="Abbaszade G."/>
            <person name="Buni D."/>
            <person name="Schumann P."/>
            <person name="Toth E."/>
        </authorList>
    </citation>
    <scope>NUCLEOTIDE SEQUENCE</scope>
    <source>
        <strain evidence="2">RG-N-1a</strain>
    </source>
</reference>
<protein>
    <submittedName>
        <fullName evidence="2">Uncharacterized protein</fullName>
    </submittedName>
</protein>
<comment type="caution">
    <text evidence="2">The sequence shown here is derived from an EMBL/GenBank/DDBJ whole genome shotgun (WGS) entry which is preliminary data.</text>
</comment>
<gene>
    <name evidence="2" type="ORF">GEU84_007635</name>
</gene>
<sequence length="75" mass="8287">MNIEVLRGECANVKRAGLRQIWTCPSGWEAILIDDATGVCWRLDYPESEYHAGGSPRLTRMELEANPNGPDGLGE</sequence>
<feature type="region of interest" description="Disordered" evidence="1">
    <location>
        <begin position="56"/>
        <end position="75"/>
    </location>
</feature>
<dbReference type="Proteomes" id="UP000484076">
    <property type="component" value="Unassembled WGS sequence"/>
</dbReference>
<dbReference type="EMBL" id="WHUT02000003">
    <property type="protein sequence ID" value="NUB44249.1"/>
    <property type="molecule type" value="Genomic_DNA"/>
</dbReference>
<dbReference type="InterPro" id="IPR028960">
    <property type="entry name" value="Imm27"/>
</dbReference>
<evidence type="ECO:0000313" key="3">
    <source>
        <dbReference type="Proteomes" id="UP000484076"/>
    </source>
</evidence>